<feature type="binding site" evidence="6">
    <location>
        <begin position="117"/>
        <end position="119"/>
    </location>
    <ligand>
        <name>substrate</name>
    </ligand>
</feature>
<evidence type="ECO:0000256" key="1">
    <source>
        <dbReference type="ARBA" id="ARBA00000223"/>
    </source>
</evidence>
<evidence type="ECO:0000256" key="5">
    <source>
        <dbReference type="ARBA" id="ARBA00023277"/>
    </source>
</evidence>
<dbReference type="HAMAP" id="MF_01661">
    <property type="entry name" value="D_rib_pyranase"/>
    <property type="match status" value="1"/>
</dbReference>
<accession>A0A1C7DS27</accession>
<evidence type="ECO:0000256" key="3">
    <source>
        <dbReference type="ARBA" id="ARBA00022490"/>
    </source>
</evidence>
<protein>
    <recommendedName>
        <fullName evidence="2 6">D-ribose pyranase</fullName>
        <ecNumber evidence="2 6">5.4.99.62</ecNumber>
    </recommendedName>
</protein>
<dbReference type="OrthoDB" id="9805009at2"/>
<keyword evidence="4 6" id="KW-0413">Isomerase</keyword>
<keyword evidence="3 6" id="KW-0963">Cytoplasm</keyword>
<dbReference type="UniPathway" id="UPA00916">
    <property type="reaction ID" value="UER00888"/>
</dbReference>
<keyword evidence="8" id="KW-1185">Reference proteome</keyword>
<reference evidence="8" key="1">
    <citation type="submission" date="2016-07" db="EMBL/GenBank/DDBJ databases">
        <authorList>
            <person name="See-Too W.S."/>
        </authorList>
    </citation>
    <scope>NUCLEOTIDE SEQUENCE [LARGE SCALE GENOMIC DNA]</scope>
    <source>
        <strain evidence="8">DSM 24743</strain>
    </source>
</reference>
<name>A0A1C7DS27_9BACL</name>
<evidence type="ECO:0000256" key="6">
    <source>
        <dbReference type="HAMAP-Rule" id="MF_01661"/>
    </source>
</evidence>
<comment type="similarity">
    <text evidence="6">Belongs to the RbsD / FucU family. RbsD subfamily.</text>
</comment>
<evidence type="ECO:0000256" key="4">
    <source>
        <dbReference type="ARBA" id="ARBA00023235"/>
    </source>
</evidence>
<dbReference type="STRING" id="1215089.BBI08_10150"/>
<feature type="binding site" evidence="6">
    <location>
        <position position="95"/>
    </location>
    <ligand>
        <name>substrate</name>
    </ligand>
</feature>
<dbReference type="PANTHER" id="PTHR37831:SF1">
    <property type="entry name" value="D-RIBOSE PYRANASE"/>
    <property type="match status" value="1"/>
</dbReference>
<feature type="active site" description="Proton donor" evidence="6">
    <location>
        <position position="20"/>
    </location>
</feature>
<evidence type="ECO:0000313" key="7">
    <source>
        <dbReference type="EMBL" id="ANU14204.1"/>
    </source>
</evidence>
<proteinExistence type="inferred from homology"/>
<organism evidence="7 8">
    <name type="scientific">Planococcus halocryophilus</name>
    <dbReference type="NCBI Taxonomy" id="1215089"/>
    <lineage>
        <taxon>Bacteria</taxon>
        <taxon>Bacillati</taxon>
        <taxon>Bacillota</taxon>
        <taxon>Bacilli</taxon>
        <taxon>Bacillales</taxon>
        <taxon>Caryophanaceae</taxon>
        <taxon>Planococcus</taxon>
    </lineage>
</organism>
<feature type="binding site" evidence="6">
    <location>
        <position position="28"/>
    </location>
    <ligand>
        <name>substrate</name>
    </ligand>
</feature>
<dbReference type="PANTHER" id="PTHR37831">
    <property type="entry name" value="D-RIBOSE PYRANASE"/>
    <property type="match status" value="1"/>
</dbReference>
<comment type="function">
    <text evidence="6">Catalyzes the interconversion of beta-pyran and beta-furan forms of D-ribose.</text>
</comment>
<dbReference type="InterPro" id="IPR023064">
    <property type="entry name" value="D-ribose_pyranase"/>
</dbReference>
<dbReference type="Gene3D" id="3.40.1650.10">
    <property type="entry name" value="RbsD-like domain"/>
    <property type="match status" value="1"/>
</dbReference>
<reference evidence="8" key="2">
    <citation type="submission" date="2016-10" db="EMBL/GenBank/DDBJ databases">
        <authorList>
            <person name="See-Too W.S."/>
        </authorList>
    </citation>
    <scope>NUCLEOTIDE SEQUENCE [LARGE SCALE GENOMIC DNA]</scope>
    <source>
        <strain evidence="8">DSM 24743</strain>
    </source>
</reference>
<dbReference type="Pfam" id="PF05025">
    <property type="entry name" value="RbsD_FucU"/>
    <property type="match status" value="1"/>
</dbReference>
<keyword evidence="5 6" id="KW-0119">Carbohydrate metabolism</keyword>
<dbReference type="GO" id="GO:0016872">
    <property type="term" value="F:intramolecular lyase activity"/>
    <property type="evidence" value="ECO:0007669"/>
    <property type="project" value="UniProtKB-UniRule"/>
</dbReference>
<sequence length="128" mass="14012">MKKHGMINRDIASALAQYGHTDLLVIADCGLPIPTGIPCVDLSYKVGEPAFLTILDSVLTDFEAEAAFIAEEITNGNPLVEQEIMKKIKAEFITHEKLKDLSKQAKLIIRTGEATPYANIVLRSGVIF</sequence>
<dbReference type="InterPro" id="IPR007721">
    <property type="entry name" value="RbsD_FucU"/>
</dbReference>
<dbReference type="SUPFAM" id="SSF102546">
    <property type="entry name" value="RbsD-like"/>
    <property type="match status" value="1"/>
</dbReference>
<dbReference type="GO" id="GO:0048029">
    <property type="term" value="F:monosaccharide binding"/>
    <property type="evidence" value="ECO:0007669"/>
    <property type="project" value="InterPro"/>
</dbReference>
<comment type="catalytic activity">
    <reaction evidence="1 6">
        <text>beta-D-ribopyranose = beta-D-ribofuranose</text>
        <dbReference type="Rhea" id="RHEA:25432"/>
        <dbReference type="ChEBI" id="CHEBI:27476"/>
        <dbReference type="ChEBI" id="CHEBI:47002"/>
        <dbReference type="EC" id="5.4.99.62"/>
    </reaction>
</comment>
<dbReference type="InterPro" id="IPR023750">
    <property type="entry name" value="RbsD-like_sf"/>
</dbReference>
<dbReference type="AlphaFoldDB" id="A0A1C7DS27"/>
<dbReference type="KEGG" id="phc:BBI08_10150"/>
<dbReference type="RefSeq" id="WP_065528257.1">
    <property type="nucleotide sequence ID" value="NZ_CP016537.2"/>
</dbReference>
<dbReference type="GO" id="GO:0005829">
    <property type="term" value="C:cytosol"/>
    <property type="evidence" value="ECO:0007669"/>
    <property type="project" value="TreeGrafter"/>
</dbReference>
<dbReference type="GO" id="GO:0062193">
    <property type="term" value="F:D-ribose pyranase activity"/>
    <property type="evidence" value="ECO:0007669"/>
    <property type="project" value="UniProtKB-EC"/>
</dbReference>
<dbReference type="NCBIfam" id="NF008761">
    <property type="entry name" value="PRK11797.1"/>
    <property type="match status" value="1"/>
</dbReference>
<dbReference type="EMBL" id="CP016537">
    <property type="protein sequence ID" value="ANU14204.1"/>
    <property type="molecule type" value="Genomic_DNA"/>
</dbReference>
<evidence type="ECO:0000256" key="2">
    <source>
        <dbReference type="ARBA" id="ARBA00012862"/>
    </source>
</evidence>
<dbReference type="EC" id="5.4.99.62" evidence="2 6"/>
<comment type="pathway">
    <text evidence="6">Carbohydrate metabolism; D-ribose degradation; D-ribose 5-phosphate from beta-D-ribopyranose: step 1/2.</text>
</comment>
<comment type="subcellular location">
    <subcellularLocation>
        <location evidence="6">Cytoplasm</location>
    </subcellularLocation>
</comment>
<gene>
    <name evidence="6" type="primary">rbsD</name>
    <name evidence="7" type="ORF">BBI08_10150</name>
</gene>
<evidence type="ECO:0000313" key="8">
    <source>
        <dbReference type="Proteomes" id="UP000092687"/>
    </source>
</evidence>
<dbReference type="GO" id="GO:0019303">
    <property type="term" value="P:D-ribose catabolic process"/>
    <property type="evidence" value="ECO:0007669"/>
    <property type="project" value="UniProtKB-UniRule"/>
</dbReference>
<comment type="subunit">
    <text evidence="6">Homodecamer.</text>
</comment>
<dbReference type="Proteomes" id="UP000092687">
    <property type="component" value="Chromosome"/>
</dbReference>